<evidence type="ECO:0000313" key="2">
    <source>
        <dbReference type="EMBL" id="QEY65845.1"/>
    </source>
</evidence>
<gene>
    <name evidence="2" type="ORF">FXN65_21530</name>
</gene>
<dbReference type="Proteomes" id="UP000327179">
    <property type="component" value="Chromosome"/>
</dbReference>
<dbReference type="AlphaFoldDB" id="A0A5J6QW04"/>
<reference evidence="2 3" key="1">
    <citation type="submission" date="2019-08" db="EMBL/GenBank/DDBJ databases">
        <title>Whole-genome Sequencing of e-waste polymer degrading bacterium Pseudomonas sp. strain PE08.</title>
        <authorList>
            <person name="Kirdat K."/>
            <person name="Debbarma P."/>
            <person name="Narawade N."/>
            <person name="Suyal D."/>
            <person name="Thorat V."/>
            <person name="Shouche Y."/>
            <person name="Goel R."/>
            <person name="Yadav A."/>
        </authorList>
    </citation>
    <scope>NUCLEOTIDE SEQUENCE [LARGE SCALE GENOMIC DNA]</scope>
    <source>
        <strain evidence="2 3">PE08</strain>
    </source>
</reference>
<feature type="region of interest" description="Disordered" evidence="1">
    <location>
        <begin position="41"/>
        <end position="63"/>
    </location>
</feature>
<evidence type="ECO:0000313" key="3">
    <source>
        <dbReference type="Proteomes" id="UP000327179"/>
    </source>
</evidence>
<organism evidence="2 3">
    <name type="scientific">Metapseudomonas lalkuanensis</name>
    <dbReference type="NCBI Taxonomy" id="2604832"/>
    <lineage>
        <taxon>Bacteria</taxon>
        <taxon>Pseudomonadati</taxon>
        <taxon>Pseudomonadota</taxon>
        <taxon>Gammaproteobacteria</taxon>
        <taxon>Pseudomonadales</taxon>
        <taxon>Pseudomonadaceae</taxon>
        <taxon>Metapseudomonas</taxon>
    </lineage>
</organism>
<sequence>MGTAKDKLIHLHVRAPQRALEGLNRVTGLKFRHWPESLAPLAVQEEQGETERQPHEGNRALPG</sequence>
<dbReference type="RefSeq" id="WP_151138906.1">
    <property type="nucleotide sequence ID" value="NZ_CP084625.1"/>
</dbReference>
<name>A0A5J6QW04_9GAMM</name>
<proteinExistence type="predicted"/>
<dbReference type="KEGG" id="plal:FXN65_21530"/>
<keyword evidence="3" id="KW-1185">Reference proteome</keyword>
<feature type="compositionally biased region" description="Basic and acidic residues" evidence="1">
    <location>
        <begin position="49"/>
        <end position="63"/>
    </location>
</feature>
<protein>
    <submittedName>
        <fullName evidence="2">Uncharacterized protein</fullName>
    </submittedName>
</protein>
<accession>A0A5J6QW04</accession>
<evidence type="ECO:0000256" key="1">
    <source>
        <dbReference type="SAM" id="MobiDB-lite"/>
    </source>
</evidence>
<dbReference type="EMBL" id="CP043311">
    <property type="protein sequence ID" value="QEY65845.1"/>
    <property type="molecule type" value="Genomic_DNA"/>
</dbReference>